<dbReference type="Bgee" id="ENSOCUG00000032860">
    <property type="expression patterns" value="Expressed in smooth muscle tissue and 19 other cell types or tissues"/>
</dbReference>
<dbReference type="GO" id="GO:0003735">
    <property type="term" value="F:structural constituent of ribosome"/>
    <property type="evidence" value="ECO:0007669"/>
    <property type="project" value="TreeGrafter"/>
</dbReference>
<evidence type="ECO:0000313" key="1">
    <source>
        <dbReference type="Ensembl" id="ENSOCUP00000031965.1"/>
    </source>
</evidence>
<protein>
    <recommendedName>
        <fullName evidence="3">Ribosomal protein 63, mitochondrial</fullName>
    </recommendedName>
</protein>
<organism evidence="1 2">
    <name type="scientific">Oryctolagus cuniculus</name>
    <name type="common">Rabbit</name>
    <dbReference type="NCBI Taxonomy" id="9986"/>
    <lineage>
        <taxon>Eukaryota</taxon>
        <taxon>Metazoa</taxon>
        <taxon>Chordata</taxon>
        <taxon>Craniata</taxon>
        <taxon>Vertebrata</taxon>
        <taxon>Euteleostomi</taxon>
        <taxon>Mammalia</taxon>
        <taxon>Eutheria</taxon>
        <taxon>Euarchontoglires</taxon>
        <taxon>Glires</taxon>
        <taxon>Lagomorpha</taxon>
        <taxon>Leporidae</taxon>
        <taxon>Oryctolagus</taxon>
    </lineage>
</organism>
<reference evidence="1 2" key="1">
    <citation type="journal article" date="2011" name="Nature">
        <title>A high-resolution map of human evolutionary constraint using 29 mammals.</title>
        <authorList>
            <person name="Lindblad-Toh K."/>
            <person name="Garber M."/>
            <person name="Zuk O."/>
            <person name="Lin M.F."/>
            <person name="Parker B.J."/>
            <person name="Washietl S."/>
            <person name="Kheradpour P."/>
            <person name="Ernst J."/>
            <person name="Jordan G."/>
            <person name="Mauceli E."/>
            <person name="Ward L.D."/>
            <person name="Lowe C.B."/>
            <person name="Holloway A.K."/>
            <person name="Clamp M."/>
            <person name="Gnerre S."/>
            <person name="Alfoldi J."/>
            <person name="Beal K."/>
            <person name="Chang J."/>
            <person name="Clawson H."/>
            <person name="Cuff J."/>
            <person name="Di Palma F."/>
            <person name="Fitzgerald S."/>
            <person name="Flicek P."/>
            <person name="Guttman M."/>
            <person name="Hubisz M.J."/>
            <person name="Jaffe D.B."/>
            <person name="Jungreis I."/>
            <person name="Kent W.J."/>
            <person name="Kostka D."/>
            <person name="Lara M."/>
            <person name="Martins A.L."/>
            <person name="Massingham T."/>
            <person name="Moltke I."/>
            <person name="Raney B.J."/>
            <person name="Rasmussen M.D."/>
            <person name="Robinson J."/>
            <person name="Stark A."/>
            <person name="Vilella A.J."/>
            <person name="Wen J."/>
            <person name="Xie X."/>
            <person name="Zody M.C."/>
            <person name="Baldwin J."/>
            <person name="Bloom T."/>
            <person name="Chin C.W."/>
            <person name="Heiman D."/>
            <person name="Nicol R."/>
            <person name="Nusbaum C."/>
            <person name="Young S."/>
            <person name="Wilkinson J."/>
            <person name="Worley K.C."/>
            <person name="Kovar C.L."/>
            <person name="Muzny D.M."/>
            <person name="Gibbs R.A."/>
            <person name="Cree A."/>
            <person name="Dihn H.H."/>
            <person name="Fowler G."/>
            <person name="Jhangiani S."/>
            <person name="Joshi V."/>
            <person name="Lee S."/>
            <person name="Lewis L.R."/>
            <person name="Nazareth L.V."/>
            <person name="Okwuonu G."/>
            <person name="Santibanez J."/>
            <person name="Warren W.C."/>
            <person name="Mardis E.R."/>
            <person name="Weinstock G.M."/>
            <person name="Wilson R.K."/>
            <person name="Delehaunty K."/>
            <person name="Dooling D."/>
            <person name="Fronik C."/>
            <person name="Fulton L."/>
            <person name="Fulton B."/>
            <person name="Graves T."/>
            <person name="Minx P."/>
            <person name="Sodergren E."/>
            <person name="Birney E."/>
            <person name="Margulies E.H."/>
            <person name="Herrero J."/>
            <person name="Green E.D."/>
            <person name="Haussler D."/>
            <person name="Siepel A."/>
            <person name="Goldman N."/>
            <person name="Pollard K.S."/>
            <person name="Pedersen J.S."/>
            <person name="Lander E.S."/>
            <person name="Kellis M."/>
        </authorList>
    </citation>
    <scope>NUCLEOTIDE SEQUENCE [LARGE SCALE GENOMIC DNA]</scope>
    <source>
        <strain evidence="1 2">Thorbecke inbred</strain>
    </source>
</reference>
<dbReference type="InParanoid" id="A0A5F9CEC4"/>
<reference evidence="1" key="3">
    <citation type="submission" date="2025-09" db="UniProtKB">
        <authorList>
            <consortium name="Ensembl"/>
        </authorList>
    </citation>
    <scope>IDENTIFICATION</scope>
    <source>
        <strain evidence="1">Thorbecke</strain>
    </source>
</reference>
<dbReference type="InterPro" id="IPR016576">
    <property type="entry name" value="Ribosomal_mL63"/>
</dbReference>
<dbReference type="GO" id="GO:0005761">
    <property type="term" value="C:mitochondrial ribosome"/>
    <property type="evidence" value="ECO:0007669"/>
    <property type="project" value="InterPro"/>
</dbReference>
<dbReference type="SMR" id="A0A5F9CEC4"/>
<proteinExistence type="predicted"/>
<dbReference type="PANTHER" id="PTHR14520">
    <property type="entry name" value="MITOCHONDRIAL RIBOSOMAL PROTEIN 63"/>
    <property type="match status" value="1"/>
</dbReference>
<sequence>TFTFSLHCLSLLTCRQSVFTHLGHKSLIRHIETIEAENPYWLSMPYMSRRAGVRPPRGAQGRAFEALKAARTSKFPPHRFIADQLDHLNVTKKWA</sequence>
<name>A0A5F9CEC4_RABIT</name>
<reference evidence="1" key="2">
    <citation type="submission" date="2025-08" db="UniProtKB">
        <authorList>
            <consortium name="Ensembl"/>
        </authorList>
    </citation>
    <scope>IDENTIFICATION</scope>
    <source>
        <strain evidence="1">Thorbecke</strain>
    </source>
</reference>
<dbReference type="EMBL" id="AAGW02051870">
    <property type="status" value="NOT_ANNOTATED_CDS"/>
    <property type="molecule type" value="Genomic_DNA"/>
</dbReference>
<keyword evidence="2" id="KW-1185">Reference proteome</keyword>
<dbReference type="FunCoup" id="A0A5F9CEC4">
    <property type="interactions" value="421"/>
</dbReference>
<dbReference type="Ensembl" id="ENSOCUT00000056399.1">
    <property type="protein sequence ID" value="ENSOCUP00000031965.1"/>
    <property type="gene ID" value="ENSOCUG00000032860.1"/>
</dbReference>
<dbReference type="Proteomes" id="UP000001811">
    <property type="component" value="Chromosome 8"/>
</dbReference>
<dbReference type="Pfam" id="PF14978">
    <property type="entry name" value="MRP-63"/>
    <property type="match status" value="1"/>
</dbReference>
<evidence type="ECO:0000313" key="2">
    <source>
        <dbReference type="Proteomes" id="UP000001811"/>
    </source>
</evidence>
<accession>A0A5F9CEC4</accession>
<dbReference type="PANTHER" id="PTHR14520:SF4">
    <property type="entry name" value="LARGE RIBOSOMAL SUBUNIT PROTEIN ML63"/>
    <property type="match status" value="1"/>
</dbReference>
<evidence type="ECO:0008006" key="3">
    <source>
        <dbReference type="Google" id="ProtNLM"/>
    </source>
</evidence>
<dbReference type="GO" id="GO:0032543">
    <property type="term" value="P:mitochondrial translation"/>
    <property type="evidence" value="ECO:0007669"/>
    <property type="project" value="TreeGrafter"/>
</dbReference>
<dbReference type="STRING" id="9986.ENSOCUP00000031965"/>
<dbReference type="EMBL" id="AAGW02051869">
    <property type="status" value="NOT_ANNOTATED_CDS"/>
    <property type="molecule type" value="Genomic_DNA"/>
</dbReference>
<dbReference type="AlphaFoldDB" id="A0A5F9CEC4"/>